<dbReference type="PANTHER" id="PTHR11432:SF3">
    <property type="entry name" value="NADH-UBIQUINONE OXIDOREDUCTASE CHAIN 1"/>
    <property type="match status" value="1"/>
</dbReference>
<feature type="transmembrane region" description="Helical" evidence="9">
    <location>
        <begin position="290"/>
        <end position="310"/>
    </location>
</feature>
<dbReference type="PANTHER" id="PTHR11432">
    <property type="entry name" value="NADH DEHYDROGENASE SUBUNIT 1"/>
    <property type="match status" value="1"/>
</dbReference>
<feature type="transmembrane region" description="Helical" evidence="9">
    <location>
        <begin position="163"/>
        <end position="184"/>
    </location>
</feature>
<dbReference type="PROSITE" id="PS00667">
    <property type="entry name" value="COMPLEX1_ND1_1"/>
    <property type="match status" value="1"/>
</dbReference>
<sequence>MVVCLSVLFSFVCVLLAVAFFTLLERKGLGYMALRKGPNKVSLMGLAQPLADAAKLFTKEFNIPHKSNFIVFVGAPSVNLFLMLLLWVVLPNYFSVLFFSLGVLFFLCVSSLAVYALMGAGWSSSSKFALLGAVRSIAQTISYEVSMVFILLVSVGVLSSFDFYVLVSSSSWVCFLFFPILFMWGMTCIAESNRAPLDFAEGESELVSGFNVEYSGGGFALVFMAEYGSILFLSLATVVFFVGGFQMMMVSFCEVFVCKVLFFSFLFIWLRASFPRLRYDVLMDITWKMFLPVTISLLFIVMVVGAVVSLK</sequence>
<feature type="transmembrane region" description="Helical" evidence="9">
    <location>
        <begin position="137"/>
        <end position="157"/>
    </location>
</feature>
<feature type="transmembrane region" description="Helical" evidence="9">
    <location>
        <begin position="69"/>
        <end position="90"/>
    </location>
</feature>
<proteinExistence type="inferred from homology"/>
<feature type="transmembrane region" description="Helical" evidence="9">
    <location>
        <begin position="6"/>
        <end position="24"/>
    </location>
</feature>
<dbReference type="AlphaFoldDB" id="A0A2U8LL51"/>
<comment type="subcellular location">
    <subcellularLocation>
        <location evidence="1">Membrane</location>
        <topology evidence="1">Multi-pass membrane protein</topology>
    </subcellularLocation>
    <subcellularLocation>
        <location evidence="7">Mitochondrion inner membrane</location>
        <topology evidence="7">Multi-pass membrane protein</topology>
    </subcellularLocation>
</comment>
<evidence type="ECO:0000256" key="1">
    <source>
        <dbReference type="ARBA" id="ARBA00004141"/>
    </source>
</evidence>
<organism evidence="10">
    <name type="scientific">Psilodens balduri</name>
    <dbReference type="NCBI Taxonomy" id="1494734"/>
    <lineage>
        <taxon>Eukaryota</taxon>
        <taxon>Metazoa</taxon>
        <taxon>Spiralia</taxon>
        <taxon>Lophotrochozoa</taxon>
        <taxon>Mollusca</taxon>
        <taxon>Aplacophora</taxon>
        <taxon>Caudofoveata</taxon>
        <taxon>Limifossorimorpha</taxon>
        <taxon>Limifossorida</taxon>
        <taxon>Limifossoridae</taxon>
        <taxon>Psilodens</taxon>
    </lineage>
</organism>
<feature type="transmembrane region" description="Helical" evidence="9">
    <location>
        <begin position="96"/>
        <end position="117"/>
    </location>
</feature>
<dbReference type="EMBL" id="MF579532">
    <property type="protein sequence ID" value="AWL21413.1"/>
    <property type="molecule type" value="Genomic_DNA"/>
</dbReference>
<dbReference type="InterPro" id="IPR018086">
    <property type="entry name" value="NADH_UbQ_OxRdtase_su1_CS"/>
</dbReference>
<reference evidence="10" key="1">
    <citation type="journal article" date="2018" name="Mol. Phylogenet. Evol.">
        <title>Mitogenomics reveals phylogenetic relationships of caudofoveate aplacophoran molluscs.</title>
        <authorList>
            <person name="Mikkelsen N.T."/>
            <person name="Kocot K.M."/>
            <person name="Halanych K.M."/>
        </authorList>
    </citation>
    <scope>NUCLEOTIDE SEQUENCE</scope>
</reference>
<comment type="catalytic activity">
    <reaction evidence="8">
        <text>a ubiquinone + NADH + 5 H(+)(in) = a ubiquinol + NAD(+) + 4 H(+)(out)</text>
        <dbReference type="Rhea" id="RHEA:29091"/>
        <dbReference type="Rhea" id="RHEA-COMP:9565"/>
        <dbReference type="Rhea" id="RHEA-COMP:9566"/>
        <dbReference type="ChEBI" id="CHEBI:15378"/>
        <dbReference type="ChEBI" id="CHEBI:16389"/>
        <dbReference type="ChEBI" id="CHEBI:17976"/>
        <dbReference type="ChEBI" id="CHEBI:57540"/>
        <dbReference type="ChEBI" id="CHEBI:57945"/>
        <dbReference type="EC" id="7.1.1.2"/>
    </reaction>
</comment>
<dbReference type="GO" id="GO:0003954">
    <property type="term" value="F:NADH dehydrogenase activity"/>
    <property type="evidence" value="ECO:0007669"/>
    <property type="project" value="TreeGrafter"/>
</dbReference>
<dbReference type="GO" id="GO:0005743">
    <property type="term" value="C:mitochondrial inner membrane"/>
    <property type="evidence" value="ECO:0007669"/>
    <property type="project" value="UniProtKB-SubCell"/>
</dbReference>
<protein>
    <recommendedName>
        <fullName evidence="3 8">NADH-ubiquinone oxidoreductase chain 1</fullName>
        <ecNumber evidence="8">7.1.1.2</ecNumber>
    </recommendedName>
</protein>
<keyword evidence="7" id="KW-0520">NAD</keyword>
<keyword evidence="5 9" id="KW-1133">Transmembrane helix</keyword>
<feature type="transmembrane region" description="Helical" evidence="9">
    <location>
        <begin position="248"/>
        <end position="270"/>
    </location>
</feature>
<dbReference type="GO" id="GO:0009060">
    <property type="term" value="P:aerobic respiration"/>
    <property type="evidence" value="ECO:0007669"/>
    <property type="project" value="TreeGrafter"/>
</dbReference>
<name>A0A2U8LL51_9MOLL</name>
<keyword evidence="6 9" id="KW-0472">Membrane</keyword>
<evidence type="ECO:0000313" key="10">
    <source>
        <dbReference type="EMBL" id="AWL21413.1"/>
    </source>
</evidence>
<dbReference type="EC" id="7.1.1.2" evidence="8"/>
<evidence type="ECO:0000256" key="3">
    <source>
        <dbReference type="ARBA" id="ARBA00021009"/>
    </source>
</evidence>
<dbReference type="GO" id="GO:0008137">
    <property type="term" value="F:NADH dehydrogenase (ubiquinone) activity"/>
    <property type="evidence" value="ECO:0007669"/>
    <property type="project" value="UniProtKB-EC"/>
</dbReference>
<accession>A0A2U8LL51</accession>
<keyword evidence="8 10" id="KW-0496">Mitochondrion</keyword>
<dbReference type="HAMAP" id="MF_01350">
    <property type="entry name" value="NDH1_NuoH"/>
    <property type="match status" value="1"/>
</dbReference>
<dbReference type="InterPro" id="IPR001694">
    <property type="entry name" value="NADH_UbQ_OxRdtase_su1/FPO"/>
</dbReference>
<dbReference type="Pfam" id="PF00146">
    <property type="entry name" value="NADHdh"/>
    <property type="match status" value="1"/>
</dbReference>
<geneLocation type="mitochondrion" evidence="10"/>
<evidence type="ECO:0000256" key="6">
    <source>
        <dbReference type="ARBA" id="ARBA00023136"/>
    </source>
</evidence>
<evidence type="ECO:0000256" key="2">
    <source>
        <dbReference type="ARBA" id="ARBA00010535"/>
    </source>
</evidence>
<evidence type="ECO:0000256" key="9">
    <source>
        <dbReference type="SAM" id="Phobius"/>
    </source>
</evidence>
<evidence type="ECO:0000256" key="5">
    <source>
        <dbReference type="ARBA" id="ARBA00022989"/>
    </source>
</evidence>
<gene>
    <name evidence="10" type="primary">ND1</name>
</gene>
<evidence type="ECO:0000256" key="8">
    <source>
        <dbReference type="RuleBase" id="RU000473"/>
    </source>
</evidence>
<comment type="similarity">
    <text evidence="2 7">Belongs to the complex I subunit 1 family.</text>
</comment>
<keyword evidence="4 7" id="KW-0812">Transmembrane</keyword>
<feature type="transmembrane region" description="Helical" evidence="9">
    <location>
        <begin position="219"/>
        <end position="242"/>
    </location>
</feature>
<evidence type="ECO:0000256" key="7">
    <source>
        <dbReference type="RuleBase" id="RU000471"/>
    </source>
</evidence>
<keyword evidence="8" id="KW-0830">Ubiquinone</keyword>
<evidence type="ECO:0000256" key="4">
    <source>
        <dbReference type="ARBA" id="ARBA00022692"/>
    </source>
</evidence>